<reference evidence="9" key="1">
    <citation type="journal article" date="2019" name="Int. J. Syst. Evol. Microbiol.">
        <title>The Global Catalogue of Microorganisms (GCM) 10K type strain sequencing project: providing services to taxonomists for standard genome sequencing and annotation.</title>
        <authorList>
            <consortium name="The Broad Institute Genomics Platform"/>
            <consortium name="The Broad Institute Genome Sequencing Center for Infectious Disease"/>
            <person name="Wu L."/>
            <person name="Ma J."/>
        </authorList>
    </citation>
    <scope>NUCLEOTIDE SEQUENCE [LARGE SCALE GENOMIC DNA]</scope>
    <source>
        <strain evidence="9">JCM 16704</strain>
    </source>
</reference>
<dbReference type="InterPro" id="IPR037185">
    <property type="entry name" value="EmrE-like"/>
</dbReference>
<feature type="transmembrane region" description="Helical" evidence="6">
    <location>
        <begin position="96"/>
        <end position="115"/>
    </location>
</feature>
<feature type="domain" description="EamA" evidence="7">
    <location>
        <begin position="200"/>
        <end position="317"/>
    </location>
</feature>
<dbReference type="InterPro" id="IPR000620">
    <property type="entry name" value="EamA_dom"/>
</dbReference>
<feature type="domain" description="EamA" evidence="7">
    <location>
        <begin position="13"/>
        <end position="144"/>
    </location>
</feature>
<evidence type="ECO:0000256" key="3">
    <source>
        <dbReference type="ARBA" id="ARBA00022989"/>
    </source>
</evidence>
<dbReference type="PANTHER" id="PTHR32322:SF14">
    <property type="entry name" value="PROTEIN PAGO"/>
    <property type="match status" value="1"/>
</dbReference>
<sequence>MVNNKKASNSTIIFAYLVVYIVWGSTFFFIEKSLHAFSPFVLGSIRFIIAGSLLMLYCWIKGYRIYYKPAVKDAAMVGFLLLFVDMAAIIWSEQYISSGIVSILSAATAIWFIILDKPKWKENFSSIPTLLGLILGFIGVFMLFAEQIFSPTANSDAGENRLLAMIVLTIGTIGWTIGSLFSKYSKEKTKAKQLAINPKEQPEDLNVMVKTAWQMVVAGVTFTTVALINGEYARFDIASVTPEYWGAMIYLALMGSILAFSCYIYLLQVRPATEVSTYAYVNPIVALILVHFFTENEVTKMQIIGLAVVLFSVLLMNWNLYVESDLVRKFKRRRKIRKMRHMAPKSSIPRIIEVAEYIQKTPNKKKLKGDNNEETPGEMNDEEE</sequence>
<evidence type="ECO:0000256" key="6">
    <source>
        <dbReference type="SAM" id="Phobius"/>
    </source>
</evidence>
<evidence type="ECO:0000256" key="2">
    <source>
        <dbReference type="ARBA" id="ARBA00022692"/>
    </source>
</evidence>
<dbReference type="EMBL" id="BAAAZI010000001">
    <property type="protein sequence ID" value="GAA4130867.1"/>
    <property type="molecule type" value="Genomic_DNA"/>
</dbReference>
<feature type="compositionally biased region" description="Acidic residues" evidence="5">
    <location>
        <begin position="372"/>
        <end position="384"/>
    </location>
</feature>
<dbReference type="RefSeq" id="WP_344672663.1">
    <property type="nucleotide sequence ID" value="NZ_BAAAZI010000001.1"/>
</dbReference>
<feature type="transmembrane region" description="Helical" evidence="6">
    <location>
        <begin position="162"/>
        <end position="184"/>
    </location>
</feature>
<feature type="transmembrane region" description="Helical" evidence="6">
    <location>
        <begin position="71"/>
        <end position="90"/>
    </location>
</feature>
<dbReference type="Proteomes" id="UP001500101">
    <property type="component" value="Unassembled WGS sequence"/>
</dbReference>
<feature type="transmembrane region" description="Helical" evidence="6">
    <location>
        <begin position="300"/>
        <end position="322"/>
    </location>
</feature>
<feature type="transmembrane region" description="Helical" evidence="6">
    <location>
        <begin position="278"/>
        <end position="294"/>
    </location>
</feature>
<dbReference type="Pfam" id="PF00892">
    <property type="entry name" value="EamA"/>
    <property type="match status" value="2"/>
</dbReference>
<comment type="caution">
    <text evidence="8">The sequence shown here is derived from an EMBL/GenBank/DDBJ whole genome shotgun (WGS) entry which is preliminary data.</text>
</comment>
<evidence type="ECO:0000256" key="4">
    <source>
        <dbReference type="ARBA" id="ARBA00023136"/>
    </source>
</evidence>
<evidence type="ECO:0000313" key="9">
    <source>
        <dbReference type="Proteomes" id="UP001500101"/>
    </source>
</evidence>
<keyword evidence="3 6" id="KW-1133">Transmembrane helix</keyword>
<evidence type="ECO:0000259" key="7">
    <source>
        <dbReference type="Pfam" id="PF00892"/>
    </source>
</evidence>
<keyword evidence="9" id="KW-1185">Reference proteome</keyword>
<dbReference type="PANTHER" id="PTHR32322">
    <property type="entry name" value="INNER MEMBRANE TRANSPORTER"/>
    <property type="match status" value="1"/>
</dbReference>
<comment type="subcellular location">
    <subcellularLocation>
        <location evidence="1">Membrane</location>
        <topology evidence="1">Multi-pass membrane protein</topology>
    </subcellularLocation>
</comment>
<dbReference type="SUPFAM" id="SSF103481">
    <property type="entry name" value="Multidrug resistance efflux transporter EmrE"/>
    <property type="match status" value="2"/>
</dbReference>
<feature type="transmembrane region" description="Helical" evidence="6">
    <location>
        <begin position="36"/>
        <end position="59"/>
    </location>
</feature>
<protein>
    <submittedName>
        <fullName evidence="8">EamA family transporter</fullName>
    </submittedName>
</protein>
<feature type="region of interest" description="Disordered" evidence="5">
    <location>
        <begin position="363"/>
        <end position="384"/>
    </location>
</feature>
<name>A0ABP7Y519_9SPHI</name>
<evidence type="ECO:0000256" key="1">
    <source>
        <dbReference type="ARBA" id="ARBA00004141"/>
    </source>
</evidence>
<feature type="transmembrane region" description="Helical" evidence="6">
    <location>
        <begin position="205"/>
        <end position="228"/>
    </location>
</feature>
<organism evidence="8 9">
    <name type="scientific">Sphingobacterium kyonggiense</name>
    <dbReference type="NCBI Taxonomy" id="714075"/>
    <lineage>
        <taxon>Bacteria</taxon>
        <taxon>Pseudomonadati</taxon>
        <taxon>Bacteroidota</taxon>
        <taxon>Sphingobacteriia</taxon>
        <taxon>Sphingobacteriales</taxon>
        <taxon>Sphingobacteriaceae</taxon>
        <taxon>Sphingobacterium</taxon>
    </lineage>
</organism>
<proteinExistence type="predicted"/>
<keyword evidence="2 6" id="KW-0812">Transmembrane</keyword>
<gene>
    <name evidence="8" type="ORF">GCM10022216_00370</name>
</gene>
<feature type="transmembrane region" description="Helical" evidence="6">
    <location>
        <begin position="248"/>
        <end position="266"/>
    </location>
</feature>
<feature type="transmembrane region" description="Helical" evidence="6">
    <location>
        <begin position="12"/>
        <end position="30"/>
    </location>
</feature>
<evidence type="ECO:0000256" key="5">
    <source>
        <dbReference type="SAM" id="MobiDB-lite"/>
    </source>
</evidence>
<accession>A0ABP7Y519</accession>
<keyword evidence="4 6" id="KW-0472">Membrane</keyword>
<dbReference type="InterPro" id="IPR050638">
    <property type="entry name" value="AA-Vitamin_Transporters"/>
</dbReference>
<feature type="transmembrane region" description="Helical" evidence="6">
    <location>
        <begin position="127"/>
        <end position="150"/>
    </location>
</feature>
<evidence type="ECO:0000313" key="8">
    <source>
        <dbReference type="EMBL" id="GAA4130867.1"/>
    </source>
</evidence>